<dbReference type="InterPro" id="IPR000504">
    <property type="entry name" value="RRM_dom"/>
</dbReference>
<comment type="similarity">
    <text evidence="2">Belongs to the SLT11 family.</text>
</comment>
<keyword evidence="6 10" id="KW-0694">RNA-binding</keyword>
<keyword evidence="14" id="KW-1185">Reference proteome</keyword>
<dbReference type="PANTHER" id="PTHR14089:SF6">
    <property type="entry name" value="PRE-MRNA-SPLICING FACTOR RBM22"/>
    <property type="match status" value="1"/>
</dbReference>
<dbReference type="RefSeq" id="XP_018988534.1">
    <property type="nucleotide sequence ID" value="XM_019132755.1"/>
</dbReference>
<name>A0A1E3QZX7_9ASCO</name>
<dbReference type="GO" id="GO:0017070">
    <property type="term" value="F:U6 snRNA binding"/>
    <property type="evidence" value="ECO:0007669"/>
    <property type="project" value="TreeGrafter"/>
</dbReference>
<feature type="region of interest" description="Disordered" evidence="11">
    <location>
        <begin position="302"/>
        <end position="325"/>
    </location>
</feature>
<dbReference type="SUPFAM" id="SSF54928">
    <property type="entry name" value="RNA-binding domain, RBD"/>
    <property type="match status" value="1"/>
</dbReference>
<keyword evidence="4" id="KW-0507">mRNA processing</keyword>
<dbReference type="PROSITE" id="PS50102">
    <property type="entry name" value="RRM"/>
    <property type="match status" value="1"/>
</dbReference>
<accession>A0A1E3QZX7</accession>
<dbReference type="PANTHER" id="PTHR14089">
    <property type="entry name" value="PRE-MRNA-SPLICING FACTOR RBM22"/>
    <property type="match status" value="1"/>
</dbReference>
<keyword evidence="7" id="KW-0508">mRNA splicing</keyword>
<dbReference type="OrthoDB" id="10259600at2759"/>
<dbReference type="GO" id="GO:0006397">
    <property type="term" value="P:mRNA processing"/>
    <property type="evidence" value="ECO:0007669"/>
    <property type="project" value="UniProtKB-KW"/>
</dbReference>
<dbReference type="InterPro" id="IPR012677">
    <property type="entry name" value="Nucleotide-bd_a/b_plait_sf"/>
</dbReference>
<dbReference type="GO" id="GO:0036002">
    <property type="term" value="F:pre-mRNA binding"/>
    <property type="evidence" value="ECO:0007669"/>
    <property type="project" value="TreeGrafter"/>
</dbReference>
<dbReference type="InterPro" id="IPR039171">
    <property type="entry name" value="Cwc2/Slt11"/>
</dbReference>
<dbReference type="GO" id="GO:0071007">
    <property type="term" value="C:U2-type catalytic step 2 spliceosome"/>
    <property type="evidence" value="ECO:0007669"/>
    <property type="project" value="TreeGrafter"/>
</dbReference>
<evidence type="ECO:0000256" key="8">
    <source>
        <dbReference type="ARBA" id="ARBA00023242"/>
    </source>
</evidence>
<organism evidence="13 14">
    <name type="scientific">Babjeviella inositovora NRRL Y-12698</name>
    <dbReference type="NCBI Taxonomy" id="984486"/>
    <lineage>
        <taxon>Eukaryota</taxon>
        <taxon>Fungi</taxon>
        <taxon>Dikarya</taxon>
        <taxon>Ascomycota</taxon>
        <taxon>Saccharomycotina</taxon>
        <taxon>Pichiomycetes</taxon>
        <taxon>Serinales incertae sedis</taxon>
        <taxon>Babjeviella</taxon>
    </lineage>
</organism>
<sequence length="325" mass="35597">MSGNSEIPALCDACLGPNPYVKMMRQASGAECKVCTRPFTVFRWTADKSGANGGRARKTLICMTCARAKNCCQLCMLDLTYGISLQIRDTALAMAGVANEHGDLPSSTHTETRAIIADKQQERFQTQDKKLLEPAYTDQAKDLLRQLASKISAKNAAITSVHKVSKPATAVDVPKLVQKLPFQVPLVPAQPGTSFFIYGIEDRLSQHLIQDFFEEKFGKLASILVVHNAKCGYINFKTRASAEQCANSDLIKKPRADGPGLFVLQNVPLRITWGRVMKQLAVKDRGQAEREAKAPALEGKVKRMAVPPPPGSKTVYKTTSANYEV</sequence>
<comment type="function">
    <text evidence="9">Involved in pre-mRNA splicing. Facilitates the cooperative formation of U2/U6 helix II in association with stem II in the spliceosome. Binds to RNA.</text>
</comment>
<dbReference type="GO" id="GO:0008380">
    <property type="term" value="P:RNA splicing"/>
    <property type="evidence" value="ECO:0007669"/>
    <property type="project" value="UniProtKB-KW"/>
</dbReference>
<dbReference type="Proteomes" id="UP000094336">
    <property type="component" value="Unassembled WGS sequence"/>
</dbReference>
<evidence type="ECO:0000256" key="4">
    <source>
        <dbReference type="ARBA" id="ARBA00022664"/>
    </source>
</evidence>
<dbReference type="STRING" id="984486.A0A1E3QZX7"/>
<reference evidence="14" key="1">
    <citation type="submission" date="2016-05" db="EMBL/GenBank/DDBJ databases">
        <title>Comparative genomics of biotechnologically important yeasts.</title>
        <authorList>
            <consortium name="DOE Joint Genome Institute"/>
            <person name="Riley R."/>
            <person name="Haridas S."/>
            <person name="Wolfe K.H."/>
            <person name="Lopes M.R."/>
            <person name="Hittinger C.T."/>
            <person name="Goker M."/>
            <person name="Salamov A."/>
            <person name="Wisecaver J."/>
            <person name="Long T.M."/>
            <person name="Aerts A.L."/>
            <person name="Barry K."/>
            <person name="Choi C."/>
            <person name="Clum A."/>
            <person name="Coughlan A.Y."/>
            <person name="Deshpande S."/>
            <person name="Douglass A.P."/>
            <person name="Hanson S.J."/>
            <person name="Klenk H.-P."/>
            <person name="Labutti K."/>
            <person name="Lapidus A."/>
            <person name="Lindquist E."/>
            <person name="Lipzen A."/>
            <person name="Meier-Kolthoff J.P."/>
            <person name="Ohm R.A."/>
            <person name="Otillar R.P."/>
            <person name="Pangilinan J."/>
            <person name="Peng Y."/>
            <person name="Rokas A."/>
            <person name="Rosa C.A."/>
            <person name="Scheuner C."/>
            <person name="Sibirny A.A."/>
            <person name="Slot J.C."/>
            <person name="Stielow J.B."/>
            <person name="Sun H."/>
            <person name="Kurtzman C.P."/>
            <person name="Blackwell M."/>
            <person name="Grigoriev I.V."/>
            <person name="Jeffries T.W."/>
        </authorList>
    </citation>
    <scope>NUCLEOTIDE SEQUENCE [LARGE SCALE GENOMIC DNA]</scope>
    <source>
        <strain evidence="14">NRRL Y-12698</strain>
    </source>
</reference>
<gene>
    <name evidence="13" type="ORF">BABINDRAFT_82099</name>
</gene>
<dbReference type="Gene3D" id="3.30.70.330">
    <property type="match status" value="1"/>
</dbReference>
<evidence type="ECO:0000256" key="7">
    <source>
        <dbReference type="ARBA" id="ARBA00023187"/>
    </source>
</evidence>
<evidence type="ECO:0000256" key="3">
    <source>
        <dbReference type="ARBA" id="ARBA00019060"/>
    </source>
</evidence>
<protein>
    <recommendedName>
        <fullName evidence="3">Pre-mRNA-splicing factor SLT11</fullName>
    </recommendedName>
</protein>
<evidence type="ECO:0000256" key="5">
    <source>
        <dbReference type="ARBA" id="ARBA00022728"/>
    </source>
</evidence>
<comment type="subcellular location">
    <subcellularLocation>
        <location evidence="1">Nucleus</location>
    </subcellularLocation>
</comment>
<feature type="domain" description="RRM" evidence="12">
    <location>
        <begin position="193"/>
        <end position="276"/>
    </location>
</feature>
<evidence type="ECO:0000256" key="11">
    <source>
        <dbReference type="SAM" id="MobiDB-lite"/>
    </source>
</evidence>
<dbReference type="GO" id="GO:0000974">
    <property type="term" value="C:Prp19 complex"/>
    <property type="evidence" value="ECO:0007669"/>
    <property type="project" value="TreeGrafter"/>
</dbReference>
<keyword evidence="5" id="KW-0747">Spliceosome</keyword>
<feature type="compositionally biased region" description="Polar residues" evidence="11">
    <location>
        <begin position="315"/>
        <end position="325"/>
    </location>
</feature>
<evidence type="ECO:0000256" key="10">
    <source>
        <dbReference type="PROSITE-ProRule" id="PRU00176"/>
    </source>
</evidence>
<evidence type="ECO:0000256" key="6">
    <source>
        <dbReference type="ARBA" id="ARBA00022884"/>
    </source>
</evidence>
<dbReference type="CDD" id="cd12265">
    <property type="entry name" value="RRM_SLT11"/>
    <property type="match status" value="1"/>
</dbReference>
<dbReference type="InterPro" id="IPR034356">
    <property type="entry name" value="Slt11_RRM"/>
</dbReference>
<evidence type="ECO:0000256" key="9">
    <source>
        <dbReference type="ARBA" id="ARBA00025609"/>
    </source>
</evidence>
<dbReference type="GeneID" id="30150608"/>
<proteinExistence type="inferred from homology"/>
<dbReference type="Pfam" id="PF21369">
    <property type="entry name" value="STL11_N"/>
    <property type="match status" value="1"/>
</dbReference>
<evidence type="ECO:0000313" key="14">
    <source>
        <dbReference type="Proteomes" id="UP000094336"/>
    </source>
</evidence>
<dbReference type="InterPro" id="IPR048995">
    <property type="entry name" value="STL11/RBM22-like_N"/>
</dbReference>
<dbReference type="GO" id="GO:0071006">
    <property type="term" value="C:U2-type catalytic step 1 spliceosome"/>
    <property type="evidence" value="ECO:0007669"/>
    <property type="project" value="TreeGrafter"/>
</dbReference>
<dbReference type="AlphaFoldDB" id="A0A1E3QZX7"/>
<dbReference type="InterPro" id="IPR035979">
    <property type="entry name" value="RBD_domain_sf"/>
</dbReference>
<keyword evidence="8" id="KW-0539">Nucleus</keyword>
<evidence type="ECO:0000259" key="12">
    <source>
        <dbReference type="PROSITE" id="PS50102"/>
    </source>
</evidence>
<evidence type="ECO:0000313" key="13">
    <source>
        <dbReference type="EMBL" id="ODQ83206.1"/>
    </source>
</evidence>
<evidence type="ECO:0000256" key="1">
    <source>
        <dbReference type="ARBA" id="ARBA00004123"/>
    </source>
</evidence>
<evidence type="ECO:0000256" key="2">
    <source>
        <dbReference type="ARBA" id="ARBA00007781"/>
    </source>
</evidence>
<dbReference type="EMBL" id="KV454426">
    <property type="protein sequence ID" value="ODQ83206.1"/>
    <property type="molecule type" value="Genomic_DNA"/>
</dbReference>